<dbReference type="Pfam" id="PF04586">
    <property type="entry name" value="Peptidase_S78"/>
    <property type="match status" value="1"/>
</dbReference>
<evidence type="ECO:0000256" key="2">
    <source>
        <dbReference type="ARBA" id="ARBA00022670"/>
    </source>
</evidence>
<dbReference type="EMBL" id="VISO01000003">
    <property type="protein sequence ID" value="TVZ63950.1"/>
    <property type="molecule type" value="Genomic_DNA"/>
</dbReference>
<protein>
    <submittedName>
        <fullName evidence="5">HK97 family phage prohead protease</fullName>
    </submittedName>
</protein>
<feature type="domain" description="Prohead serine protease" evidence="4">
    <location>
        <begin position="18"/>
        <end position="153"/>
    </location>
</feature>
<reference evidence="5 6" key="1">
    <citation type="submission" date="2019-06" db="EMBL/GenBank/DDBJ databases">
        <title>Pac Bio to generate improved reference genome sequences for organisms with transposon mutant libraries (support for FEBA project).</title>
        <authorList>
            <person name="Blow M."/>
        </authorList>
    </citation>
    <scope>NUCLEOTIDE SEQUENCE [LARGE SCALE GENOMIC DNA]</scope>
    <source>
        <strain evidence="5 6">USDA 1844</strain>
    </source>
</reference>
<dbReference type="GO" id="GO:0008233">
    <property type="term" value="F:peptidase activity"/>
    <property type="evidence" value="ECO:0007669"/>
    <property type="project" value="UniProtKB-KW"/>
</dbReference>
<dbReference type="InterPro" id="IPR006433">
    <property type="entry name" value="Prohead_protease"/>
</dbReference>
<name>A0A559SNN5_9HYPH</name>
<keyword evidence="2 5" id="KW-0645">Protease</keyword>
<dbReference type="AlphaFoldDB" id="A0A559SNN5"/>
<evidence type="ECO:0000256" key="1">
    <source>
        <dbReference type="ARBA" id="ARBA00022612"/>
    </source>
</evidence>
<dbReference type="RefSeq" id="WP_022715619.1">
    <property type="nucleotide sequence ID" value="NZ_ATTQ01000007.1"/>
</dbReference>
<organism evidence="5 6">
    <name type="scientific">Rhizobium mongolense USDA 1844</name>
    <dbReference type="NCBI Taxonomy" id="1079460"/>
    <lineage>
        <taxon>Bacteria</taxon>
        <taxon>Pseudomonadati</taxon>
        <taxon>Pseudomonadota</taxon>
        <taxon>Alphaproteobacteria</taxon>
        <taxon>Hyphomicrobiales</taxon>
        <taxon>Rhizobiaceae</taxon>
        <taxon>Rhizobium/Agrobacterium group</taxon>
        <taxon>Rhizobium</taxon>
    </lineage>
</organism>
<accession>A0A559SNN5</accession>
<keyword evidence="1" id="KW-1188">Viral release from host cell</keyword>
<evidence type="ECO:0000256" key="3">
    <source>
        <dbReference type="ARBA" id="ARBA00022801"/>
    </source>
</evidence>
<dbReference type="Proteomes" id="UP000319824">
    <property type="component" value="Unassembled WGS sequence"/>
</dbReference>
<dbReference type="NCBIfam" id="TIGR01543">
    <property type="entry name" value="proheadase_HK97"/>
    <property type="match status" value="1"/>
</dbReference>
<evidence type="ECO:0000259" key="4">
    <source>
        <dbReference type="Pfam" id="PF04586"/>
    </source>
</evidence>
<gene>
    <name evidence="5" type="ORF">BCL32_4140</name>
</gene>
<evidence type="ECO:0000313" key="5">
    <source>
        <dbReference type="EMBL" id="TVZ63950.1"/>
    </source>
</evidence>
<keyword evidence="3" id="KW-0378">Hydrolase</keyword>
<sequence>MQTEKRLAAAPFSEITGRILTGYAVLWGVETRIGDFTEVFEPGSFTKTLTNRESRHRDILLLTDHDASQLLARQANASLRISEDSRGLKVEATLPETQLGNDIKAMAESKLLGGLSIGFIAADDSWTGNKRTVRQADLLEISVIRAHAAVEPTAHTLSLRKLHSDAEADLRARLYTYYLGA</sequence>
<proteinExistence type="predicted"/>
<dbReference type="GO" id="GO:0006508">
    <property type="term" value="P:proteolysis"/>
    <property type="evidence" value="ECO:0007669"/>
    <property type="project" value="UniProtKB-KW"/>
</dbReference>
<dbReference type="InterPro" id="IPR054613">
    <property type="entry name" value="Peptidase_S78_dom"/>
</dbReference>
<evidence type="ECO:0000313" key="6">
    <source>
        <dbReference type="Proteomes" id="UP000319824"/>
    </source>
</evidence>
<comment type="caution">
    <text evidence="5">The sequence shown here is derived from an EMBL/GenBank/DDBJ whole genome shotgun (WGS) entry which is preliminary data.</text>
</comment>